<dbReference type="GO" id="GO:0030248">
    <property type="term" value="F:cellulose binding"/>
    <property type="evidence" value="ECO:0007669"/>
    <property type="project" value="InterPro"/>
</dbReference>
<name>A0A3S5CXV1_9PEZI</name>
<feature type="region of interest" description="Disordered" evidence="8">
    <location>
        <begin position="751"/>
        <end position="771"/>
    </location>
</feature>
<keyword evidence="1 9" id="KW-0732">Signal</keyword>
<comment type="similarity">
    <text evidence="7">Belongs to the glycosyl hydrolase 74 family.</text>
</comment>
<accession>A0A3S5CXV1</accession>
<feature type="region of interest" description="Disordered" evidence="8">
    <location>
        <begin position="784"/>
        <end position="811"/>
    </location>
</feature>
<dbReference type="Pfam" id="PF00734">
    <property type="entry name" value="CBM_1"/>
    <property type="match status" value="1"/>
</dbReference>
<keyword evidence="6" id="KW-0624">Polysaccharide degradation</keyword>
<dbReference type="CDD" id="cd15482">
    <property type="entry name" value="Sialidase_non-viral"/>
    <property type="match status" value="1"/>
</dbReference>
<dbReference type="PANTHER" id="PTHR43739">
    <property type="entry name" value="XYLOGLUCANASE (EUROFUNG)"/>
    <property type="match status" value="1"/>
</dbReference>
<dbReference type="AlphaFoldDB" id="A0A3S5CXV1"/>
<evidence type="ECO:0000256" key="6">
    <source>
        <dbReference type="ARBA" id="ARBA00023326"/>
    </source>
</evidence>
<dbReference type="SUPFAM" id="SSF57180">
    <property type="entry name" value="Cellulose-binding domain"/>
    <property type="match status" value="1"/>
</dbReference>
<dbReference type="PROSITE" id="PS00562">
    <property type="entry name" value="CBM1_1"/>
    <property type="match status" value="1"/>
</dbReference>
<dbReference type="InterPro" id="IPR052025">
    <property type="entry name" value="Xyloglucanase_GH74"/>
</dbReference>
<feature type="chain" id="PRO_5018544803" evidence="9">
    <location>
        <begin position="22"/>
        <end position="840"/>
    </location>
</feature>
<dbReference type="GO" id="GO:0030245">
    <property type="term" value="P:cellulose catabolic process"/>
    <property type="evidence" value="ECO:0007669"/>
    <property type="project" value="UniProtKB-KW"/>
</dbReference>
<dbReference type="Gene3D" id="2.130.10.10">
    <property type="entry name" value="YVTN repeat-like/Quinoprotein amine dehydrogenase"/>
    <property type="match status" value="2"/>
</dbReference>
<evidence type="ECO:0000256" key="8">
    <source>
        <dbReference type="SAM" id="MobiDB-lite"/>
    </source>
</evidence>
<evidence type="ECO:0000256" key="5">
    <source>
        <dbReference type="ARBA" id="ARBA00023295"/>
    </source>
</evidence>
<evidence type="ECO:0000256" key="7">
    <source>
        <dbReference type="ARBA" id="ARBA00037986"/>
    </source>
</evidence>
<evidence type="ECO:0000256" key="1">
    <source>
        <dbReference type="ARBA" id="ARBA00022729"/>
    </source>
</evidence>
<keyword evidence="2" id="KW-0378">Hydrolase</keyword>
<dbReference type="PANTHER" id="PTHR43739:SF2">
    <property type="entry name" value="OLIGOXYLOGLUCAN-REDUCING END-SPECIFIC XYLOGLUCANASE-RELATED"/>
    <property type="match status" value="1"/>
</dbReference>
<keyword evidence="5" id="KW-0326">Glycosidase</keyword>
<evidence type="ECO:0000256" key="3">
    <source>
        <dbReference type="ARBA" id="ARBA00023001"/>
    </source>
</evidence>
<keyword evidence="3" id="KW-0136">Cellulose degradation</keyword>
<dbReference type="Proteomes" id="UP000289323">
    <property type="component" value="Unassembled WGS sequence"/>
</dbReference>
<dbReference type="FunFam" id="2.130.10.10:FF:000534">
    <property type="entry name" value="Xyloglucanase Xgh74A"/>
    <property type="match status" value="1"/>
</dbReference>
<evidence type="ECO:0000256" key="9">
    <source>
        <dbReference type="SAM" id="SignalP"/>
    </source>
</evidence>
<evidence type="ECO:0000313" key="11">
    <source>
        <dbReference type="EMBL" id="SPQ26961.1"/>
    </source>
</evidence>
<dbReference type="InterPro" id="IPR015943">
    <property type="entry name" value="WD40/YVTN_repeat-like_dom_sf"/>
</dbReference>
<feature type="compositionally biased region" description="Polar residues" evidence="8">
    <location>
        <begin position="800"/>
        <end position="809"/>
    </location>
</feature>
<gene>
    <name evidence="11" type="ORF">TT172_LOCUS9380</name>
</gene>
<evidence type="ECO:0000256" key="4">
    <source>
        <dbReference type="ARBA" id="ARBA00023277"/>
    </source>
</evidence>
<dbReference type="EMBL" id="OUUZ01000018">
    <property type="protein sequence ID" value="SPQ26961.1"/>
    <property type="molecule type" value="Genomic_DNA"/>
</dbReference>
<dbReference type="SUPFAM" id="SSF110296">
    <property type="entry name" value="Oligoxyloglucan reducing end-specific cellobiohydrolase"/>
    <property type="match status" value="2"/>
</dbReference>
<proteinExistence type="inferred from homology"/>
<feature type="compositionally biased region" description="Low complexity" evidence="8">
    <location>
        <begin position="784"/>
        <end position="799"/>
    </location>
</feature>
<feature type="signal peptide" evidence="9">
    <location>
        <begin position="1"/>
        <end position="21"/>
    </location>
</feature>
<organism evidence="11 12">
    <name type="scientific">Thermothielavioides terrestris</name>
    <dbReference type="NCBI Taxonomy" id="2587410"/>
    <lineage>
        <taxon>Eukaryota</taxon>
        <taxon>Fungi</taxon>
        <taxon>Dikarya</taxon>
        <taxon>Ascomycota</taxon>
        <taxon>Pezizomycotina</taxon>
        <taxon>Sordariomycetes</taxon>
        <taxon>Sordariomycetidae</taxon>
        <taxon>Sordariales</taxon>
        <taxon>Chaetomiaceae</taxon>
        <taxon>Thermothielavioides</taxon>
    </lineage>
</organism>
<evidence type="ECO:0000256" key="2">
    <source>
        <dbReference type="ARBA" id="ARBA00022801"/>
    </source>
</evidence>
<dbReference type="GO" id="GO:0010411">
    <property type="term" value="P:xyloglucan metabolic process"/>
    <property type="evidence" value="ECO:0007669"/>
    <property type="project" value="TreeGrafter"/>
</dbReference>
<keyword evidence="4" id="KW-0119">Carbohydrate metabolism</keyword>
<evidence type="ECO:0000259" key="10">
    <source>
        <dbReference type="PROSITE" id="PS51164"/>
    </source>
</evidence>
<dbReference type="InterPro" id="IPR000254">
    <property type="entry name" value="CBD"/>
</dbReference>
<dbReference type="GO" id="GO:0005576">
    <property type="term" value="C:extracellular region"/>
    <property type="evidence" value="ECO:0007669"/>
    <property type="project" value="InterPro"/>
</dbReference>
<evidence type="ECO:0000313" key="12">
    <source>
        <dbReference type="Proteomes" id="UP000289323"/>
    </source>
</evidence>
<dbReference type="SMR" id="A0A3S5CXV1"/>
<dbReference type="SMART" id="SM00236">
    <property type="entry name" value="fCBD"/>
    <property type="match status" value="1"/>
</dbReference>
<dbReference type="PROSITE" id="PS51164">
    <property type="entry name" value="CBM1_2"/>
    <property type="match status" value="1"/>
</dbReference>
<protein>
    <submittedName>
        <fullName evidence="11">7e60b5db-6f98-4e07-a71d-740ca42fcc81</fullName>
    </submittedName>
</protein>
<feature type="domain" description="CBM1" evidence="10">
    <location>
        <begin position="804"/>
        <end position="840"/>
    </location>
</feature>
<sequence>MKHQSVAQLLVAAVAAPVTAAAASWKNVNIGGGGGFIPSIVFHPTAKGVAYARTDIGGLYRLNSDDSWTPVTDSLATDARWGDWGIDALALDPQDPNKVYAAVGMYTNSWDPNPGSIIRSSDKGATWASTDLPFKVGGNMPGRGMGERLAVDPANSNILYFGARSGNGLWKSTDGGVTWAKVTSFPNPGTYRPDPTDTTGLNSDIIGLTFVTFDSTSGLTNGATSRIFVGTADNITASVYVSTDAGATWSAVPGQPGKYFPHKCRLQPTEKALYLTYSDGAGPYDGTLGAVYRYDLTTSTWKDITPVSGSDLYFGFGGLGVDMQKPGTIMVASLNSWWPDAQIFRSNDSGTTWTKIWEWTSYPNQNWYYALYTDNAPWINAGFISQDTKRLGWMIESLEIDPFDSNHWLYGTGLTLYGGHDLTKWDTATRNVTISSLAVGIEEMSVQGLASVPGGSELLVAVGDDCGFTFQSSSDLGTPPETNWMTPEWSTSSDVDYAGNKPQNVVRVGNANGSPQIALSTDGGATWYADYATDNTKSGGTLAFSADADTILWSSGNSGVLISQNQGTFTAVSAVPSGAAIAADKRNNTVFYAGSGGDFYRSTDTGTTFTKTASAFGSAVSSIQDIAAHPAVAGEVWVSTNAGLFRSTDYGVTFAQVGAGSLTKTQQIAFGKGTGGANSWNLYAFGTGSAGAKLYASADNGATWVDIQGTQGFGAISANKVVGSGNVAGQVYVGTNGRGVFYAQVSVAGGGGGSSSTARPSSTSTSTTSKTTLTTSTIKTTSVTTTSTSTVKSTSTTTSAAPQATQSHWGQCGGQGWTGPTVCASPYTCQKQNDWYWQCL</sequence>
<feature type="compositionally biased region" description="Low complexity" evidence="8">
    <location>
        <begin position="755"/>
        <end position="771"/>
    </location>
</feature>
<dbReference type="GO" id="GO:0016798">
    <property type="term" value="F:hydrolase activity, acting on glycosyl bonds"/>
    <property type="evidence" value="ECO:0007669"/>
    <property type="project" value="UniProtKB-KW"/>
</dbReference>
<reference evidence="11 12" key="1">
    <citation type="submission" date="2018-04" db="EMBL/GenBank/DDBJ databases">
        <authorList>
            <person name="Huttner S."/>
            <person name="Dainat J."/>
        </authorList>
    </citation>
    <scope>NUCLEOTIDE SEQUENCE [LARGE SCALE GENOMIC DNA]</scope>
</reference>
<dbReference type="InterPro" id="IPR035971">
    <property type="entry name" value="CBD_sf"/>
</dbReference>